<dbReference type="AlphaFoldDB" id="A0A0K0EBC9"/>
<dbReference type="Gene3D" id="3.10.10.10">
    <property type="entry name" value="HIV Type 1 Reverse Transcriptase, subunit A, domain 1"/>
    <property type="match status" value="1"/>
</dbReference>
<dbReference type="InterPro" id="IPR043128">
    <property type="entry name" value="Rev_trsase/Diguanyl_cyclase"/>
</dbReference>
<proteinExistence type="predicted"/>
<dbReference type="SUPFAM" id="SSF56672">
    <property type="entry name" value="DNA/RNA polymerases"/>
    <property type="match status" value="1"/>
</dbReference>
<dbReference type="SUPFAM" id="SSF50630">
    <property type="entry name" value="Acid proteases"/>
    <property type="match status" value="1"/>
</dbReference>
<feature type="region of interest" description="Disordered" evidence="1">
    <location>
        <begin position="52"/>
        <end position="72"/>
    </location>
</feature>
<evidence type="ECO:0000313" key="3">
    <source>
        <dbReference type="WBParaSite" id="SSTP_0000680000.1"/>
    </source>
</evidence>
<feature type="compositionally biased region" description="Basic residues" evidence="1">
    <location>
        <begin position="266"/>
        <end position="277"/>
    </location>
</feature>
<dbReference type="InterPro" id="IPR021109">
    <property type="entry name" value="Peptidase_aspartic_dom_sf"/>
</dbReference>
<feature type="region of interest" description="Disordered" evidence="1">
    <location>
        <begin position="264"/>
        <end position="283"/>
    </location>
</feature>
<sequence>MSLDKQKIDTLLTICQTLNLVVTREQLDPYKEIANRSHTYQVRRIEEIFSPSSNNSSLSSLSEVESSRSTTDDYHDDLPSLFDNSLDDTNTPAPAMTTFGFTLSVSKFNHYEISRTFTLFRQELENAFILDGVLLDHIKIGILRSRMESHSLLLLPAKGIDESYLEYANRCSLIFPEGLSTQSCMNRYLRFSIDKNDLEKSLRKFIQIAEVALKDVLQEQRTDSIKAKLMELLQHDYDLWNHIRESKAPLHTLIEDVITREQQNQLRRRNQSKRSTRTRWQDGTQNKSFTQNLKCSHCQYPGHVEANCQKKERGLPKGDYPRMKRERFTEQAKTSYKSDNINNAERKDRTIQPPHLIICDIQINNAKARALIDNGANISLMGPTLAKQLEITGNKSMTILKAGNIAVVQEILVPITLKVQDLSITEKENFAINDTDFTGFDLLLSSPTLKKLGAVIDTRNSTVNFNPREHSLANVNFVLSSQDIDQKEEKLFQEEIAETFPNLTPTNEYDAGQGFIVAEKQEFFIPEIQTKFPFFKTAPSKEEDDIVAQLLQNNIISPMPTIYEFSPHYLITKRNNDGTVQTYVNDQGETRIRKRLVLDCRHVNSRTVKKQYSAPTLGSIIGQLTSYQYASKIDLSHGFYQVILDSETKKKFAFIRSLHMKWVFSTLNFKCA</sequence>
<feature type="compositionally biased region" description="Low complexity" evidence="1">
    <location>
        <begin position="52"/>
        <end position="69"/>
    </location>
</feature>
<dbReference type="Gene3D" id="2.40.70.10">
    <property type="entry name" value="Acid Proteases"/>
    <property type="match status" value="1"/>
</dbReference>
<reference evidence="3" key="1">
    <citation type="submission" date="2015-08" db="UniProtKB">
        <authorList>
            <consortium name="WormBaseParasite"/>
        </authorList>
    </citation>
    <scope>IDENTIFICATION</scope>
</reference>
<evidence type="ECO:0000256" key="1">
    <source>
        <dbReference type="SAM" id="MobiDB-lite"/>
    </source>
</evidence>
<name>A0A0K0EBC9_STRER</name>
<dbReference type="Gene3D" id="3.30.70.270">
    <property type="match status" value="1"/>
</dbReference>
<dbReference type="InterPro" id="IPR043502">
    <property type="entry name" value="DNA/RNA_pol_sf"/>
</dbReference>
<dbReference type="InterPro" id="IPR032567">
    <property type="entry name" value="RTL1-rel"/>
</dbReference>
<dbReference type="CDD" id="cd00303">
    <property type="entry name" value="retropepsin_like"/>
    <property type="match status" value="1"/>
</dbReference>
<accession>A0A0K0EBC9</accession>
<evidence type="ECO:0000313" key="4">
    <source>
        <dbReference type="WBParaSite" id="TCONS_00007856.p1"/>
    </source>
</evidence>
<dbReference type="PANTHER" id="PTHR15503">
    <property type="entry name" value="LDOC1 RELATED"/>
    <property type="match status" value="1"/>
</dbReference>
<dbReference type="PANTHER" id="PTHR15503:SF22">
    <property type="entry name" value="TRANSPOSON TY3-I GAG POLYPROTEIN"/>
    <property type="match status" value="1"/>
</dbReference>
<keyword evidence="2" id="KW-1185">Reference proteome</keyword>
<protein>
    <submittedName>
        <fullName evidence="3">Peptidase A2 domain-containing protein</fullName>
    </submittedName>
    <submittedName>
        <fullName evidence="4">Reverse transcriptase domain-containing protein</fullName>
    </submittedName>
</protein>
<evidence type="ECO:0000313" key="2">
    <source>
        <dbReference type="Proteomes" id="UP000035681"/>
    </source>
</evidence>
<dbReference type="WBParaSite" id="SSTP_0000680000.1">
    <property type="protein sequence ID" value="SSTP_0000680000.1"/>
    <property type="gene ID" value="SSTP_0000680000"/>
</dbReference>
<organism evidence="3">
    <name type="scientific">Strongyloides stercoralis</name>
    <name type="common">Threadworm</name>
    <dbReference type="NCBI Taxonomy" id="6248"/>
    <lineage>
        <taxon>Eukaryota</taxon>
        <taxon>Metazoa</taxon>
        <taxon>Ecdysozoa</taxon>
        <taxon>Nematoda</taxon>
        <taxon>Chromadorea</taxon>
        <taxon>Rhabditida</taxon>
        <taxon>Tylenchina</taxon>
        <taxon>Panagrolaimomorpha</taxon>
        <taxon>Strongyloidoidea</taxon>
        <taxon>Strongyloididae</taxon>
        <taxon>Strongyloides</taxon>
    </lineage>
</organism>
<dbReference type="WBParaSite" id="TCONS_00007856.p1">
    <property type="protein sequence ID" value="TCONS_00007856.p1"/>
    <property type="gene ID" value="XLOC_005865"/>
</dbReference>
<dbReference type="Proteomes" id="UP000035681">
    <property type="component" value="Unplaced"/>
</dbReference>